<protein>
    <submittedName>
        <fullName evidence="2">Uncharacterized protein</fullName>
    </submittedName>
</protein>
<feature type="region of interest" description="Disordered" evidence="1">
    <location>
        <begin position="1"/>
        <end position="168"/>
    </location>
</feature>
<dbReference type="Proteomes" id="UP000006072">
    <property type="component" value="Unassembled WGS sequence"/>
</dbReference>
<feature type="non-terminal residue" evidence="2">
    <location>
        <position position="1"/>
    </location>
</feature>
<name>K0UHH8_MYCVA</name>
<organism evidence="2 3">
    <name type="scientific">Mycolicibacterium vaccae ATCC 25954</name>
    <dbReference type="NCBI Taxonomy" id="1194972"/>
    <lineage>
        <taxon>Bacteria</taxon>
        <taxon>Bacillati</taxon>
        <taxon>Actinomycetota</taxon>
        <taxon>Actinomycetes</taxon>
        <taxon>Mycobacteriales</taxon>
        <taxon>Mycobacteriaceae</taxon>
        <taxon>Mycolicibacterium</taxon>
    </lineage>
</organism>
<proteinExistence type="predicted"/>
<evidence type="ECO:0000313" key="3">
    <source>
        <dbReference type="Proteomes" id="UP000006072"/>
    </source>
</evidence>
<dbReference type="EMBL" id="ALQA01000121">
    <property type="protein sequence ID" value="EJZ04400.1"/>
    <property type="molecule type" value="Genomic_DNA"/>
</dbReference>
<gene>
    <name evidence="2" type="ORF">MVAC_29023</name>
</gene>
<evidence type="ECO:0000313" key="2">
    <source>
        <dbReference type="EMBL" id="EJZ04400.1"/>
    </source>
</evidence>
<keyword evidence="3" id="KW-1185">Reference proteome</keyword>
<dbReference type="PATRIC" id="fig|1194972.3.peg.5750"/>
<evidence type="ECO:0000256" key="1">
    <source>
        <dbReference type="SAM" id="MobiDB-lite"/>
    </source>
</evidence>
<comment type="caution">
    <text evidence="2">The sequence shown here is derived from an EMBL/GenBank/DDBJ whole genome shotgun (WGS) entry which is preliminary data.</text>
</comment>
<reference evidence="2 3" key="1">
    <citation type="journal article" date="2012" name="J. Bacteriol.">
        <title>Complete Genome Sequence of Mycobacterium vaccae Type Strain ATCC 25954.</title>
        <authorList>
            <person name="Ho Y.S."/>
            <person name="Adroub S.A."/>
            <person name="Abadi M."/>
            <person name="Al Alwan B."/>
            <person name="Alkhateeb R."/>
            <person name="Gao G."/>
            <person name="Ragab A."/>
            <person name="Ali S."/>
            <person name="van Soolingen D."/>
            <person name="Bitter W."/>
            <person name="Pain A."/>
            <person name="Abdallah A.M."/>
        </authorList>
    </citation>
    <scope>NUCLEOTIDE SEQUENCE [LARGE SCALE GENOMIC DNA]</scope>
    <source>
        <strain evidence="2 3">ATCC 25954</strain>
    </source>
</reference>
<accession>K0UHH8</accession>
<sequence length="168" mass="19800">PAGRRRTAPRTAAERSARGARPAKRAAPPRSRHSRAGETEIMDPVTDRPRRRRPRPEDAAPAEPRRRPRPSSAHEPREPREARSRREPLPPRERRSSYDRYDRDRPQRRSRFDAYEPLDPYDATGSSSHHPVSRVRYRGDDDPADRPEYRPRRRSPRDADADRWEYDI</sequence>
<dbReference type="AlphaFoldDB" id="K0UHH8"/>
<dbReference type="HOGENOM" id="CLU_1589939_0_0_11"/>
<feature type="compositionally biased region" description="Basic and acidic residues" evidence="1">
    <location>
        <begin position="72"/>
        <end position="114"/>
    </location>
</feature>
<feature type="compositionally biased region" description="Basic and acidic residues" evidence="1">
    <location>
        <begin position="137"/>
        <end position="168"/>
    </location>
</feature>
<dbReference type="eggNOG" id="ENOG5032FWX">
    <property type="taxonomic scope" value="Bacteria"/>
</dbReference>